<dbReference type="Pfam" id="PF01420">
    <property type="entry name" value="Methylase_S"/>
    <property type="match status" value="2"/>
</dbReference>
<keyword evidence="3" id="KW-0238">DNA-binding</keyword>
<sequence>MNNWKKTTLGEVCNFRRGHDLPKYDMQEGMVPVSGSNGIIGYHDKQTNIEPCITIGRSGNVGTPYYYEKCWAHNTVLYIDDYKGNDPKFIYYFIKTLNLGNYSGGSAVPTLNRNHIHPIEVYFPIDIDEQKRIADVLSALDDKIEINNKINENLEAQAQAIFKQWFVDEVDKNWKEIELGNVIETKSGGTPSRNNKLYYINGTIDWVKSKELNASFIIDTEEKITNEALKKSSAKLLPKHSILIAMYGATVGEFAIIHKEMTCNQAICALIPNNQYPYSYLYMLIKNKKTELINMAVGSAQQNISQQLIKKILVLDCVNKIKEYHQLVKPMFENIINNKIESQNLSEIRDSLLPKLMSGEVRV</sequence>
<dbReference type="GO" id="GO:0003677">
    <property type="term" value="F:DNA binding"/>
    <property type="evidence" value="ECO:0007669"/>
    <property type="project" value="UniProtKB-KW"/>
</dbReference>
<evidence type="ECO:0000259" key="4">
    <source>
        <dbReference type="Pfam" id="PF01420"/>
    </source>
</evidence>
<dbReference type="InterPro" id="IPR000055">
    <property type="entry name" value="Restrct_endonuc_typeI_TRD"/>
</dbReference>
<evidence type="ECO:0000313" key="5">
    <source>
        <dbReference type="EMBL" id="MPL66668.1"/>
    </source>
</evidence>
<dbReference type="GO" id="GO:0009307">
    <property type="term" value="P:DNA restriction-modification system"/>
    <property type="evidence" value="ECO:0007669"/>
    <property type="project" value="UniProtKB-KW"/>
</dbReference>
<comment type="similarity">
    <text evidence="1">Belongs to the type-I restriction system S methylase family.</text>
</comment>
<feature type="domain" description="Type I restriction modification DNA specificity" evidence="4">
    <location>
        <begin position="172"/>
        <end position="312"/>
    </location>
</feature>
<dbReference type="SUPFAM" id="SSF116734">
    <property type="entry name" value="DNA methylase specificity domain"/>
    <property type="match status" value="2"/>
</dbReference>
<accession>A0A644TIB3</accession>
<reference evidence="5" key="1">
    <citation type="submission" date="2019-08" db="EMBL/GenBank/DDBJ databases">
        <authorList>
            <person name="Kucharzyk K."/>
            <person name="Murdoch R.W."/>
            <person name="Higgins S."/>
            <person name="Loffler F."/>
        </authorList>
    </citation>
    <scope>NUCLEOTIDE SEQUENCE</scope>
</reference>
<feature type="domain" description="Type I restriction modification DNA specificity" evidence="4">
    <location>
        <begin position="2"/>
        <end position="155"/>
    </location>
</feature>
<dbReference type="PANTHER" id="PTHR30408:SF12">
    <property type="entry name" value="TYPE I RESTRICTION ENZYME MJAVIII SPECIFICITY SUBUNIT"/>
    <property type="match status" value="1"/>
</dbReference>
<protein>
    <recommendedName>
        <fullName evidence="4">Type I restriction modification DNA specificity domain-containing protein</fullName>
    </recommendedName>
</protein>
<dbReference type="PANTHER" id="PTHR30408">
    <property type="entry name" value="TYPE-1 RESTRICTION ENZYME ECOKI SPECIFICITY PROTEIN"/>
    <property type="match status" value="1"/>
</dbReference>
<evidence type="ECO:0000256" key="1">
    <source>
        <dbReference type="ARBA" id="ARBA00010923"/>
    </source>
</evidence>
<comment type="caution">
    <text evidence="5">The sequence shown here is derived from an EMBL/GenBank/DDBJ whole genome shotgun (WGS) entry which is preliminary data.</text>
</comment>
<dbReference type="InterPro" id="IPR052021">
    <property type="entry name" value="Type-I_RS_S_subunit"/>
</dbReference>
<keyword evidence="2" id="KW-0680">Restriction system</keyword>
<dbReference type="CDD" id="cd17267">
    <property type="entry name" value="RMtype1_S_EcoAO83I-TRD1-CR1_like"/>
    <property type="match status" value="1"/>
</dbReference>
<organism evidence="5">
    <name type="scientific">bioreactor metagenome</name>
    <dbReference type="NCBI Taxonomy" id="1076179"/>
    <lineage>
        <taxon>unclassified sequences</taxon>
        <taxon>metagenomes</taxon>
        <taxon>ecological metagenomes</taxon>
    </lineage>
</organism>
<dbReference type="Gene3D" id="3.90.220.20">
    <property type="entry name" value="DNA methylase specificity domains"/>
    <property type="match status" value="2"/>
</dbReference>
<gene>
    <name evidence="5" type="ORF">SDC9_12355</name>
</gene>
<dbReference type="AlphaFoldDB" id="A0A644TIB3"/>
<proteinExistence type="inferred from homology"/>
<dbReference type="EMBL" id="VSSQ01000033">
    <property type="protein sequence ID" value="MPL66668.1"/>
    <property type="molecule type" value="Genomic_DNA"/>
</dbReference>
<name>A0A644TIB3_9ZZZZ</name>
<dbReference type="InterPro" id="IPR044946">
    <property type="entry name" value="Restrct_endonuc_typeI_TRD_sf"/>
</dbReference>
<evidence type="ECO:0000256" key="2">
    <source>
        <dbReference type="ARBA" id="ARBA00022747"/>
    </source>
</evidence>
<evidence type="ECO:0000256" key="3">
    <source>
        <dbReference type="ARBA" id="ARBA00023125"/>
    </source>
</evidence>